<reference evidence="1" key="1">
    <citation type="submission" date="2022-11" db="EMBL/GenBank/DDBJ databases">
        <title>Minimal conservation of predation-associated metabolite biosynthetic gene clusters underscores biosynthetic potential of Myxococcota including descriptions for ten novel species: Archangium lansinium sp. nov., Myxococcus landrumus sp. nov., Nannocystis bai.</title>
        <authorList>
            <person name="Ahearne A."/>
            <person name="Stevens C."/>
            <person name="Phillips K."/>
        </authorList>
    </citation>
    <scope>NUCLEOTIDE SEQUENCE</scope>
    <source>
        <strain evidence="1">Na p29</strain>
    </source>
</reference>
<protein>
    <submittedName>
        <fullName evidence="1">Uncharacterized protein</fullName>
    </submittedName>
</protein>
<dbReference type="AlphaFoldDB" id="A0A9X3J033"/>
<comment type="caution">
    <text evidence="1">The sequence shown here is derived from an EMBL/GenBank/DDBJ whole genome shotgun (WGS) entry which is preliminary data.</text>
</comment>
<accession>A0A9X3J033</accession>
<dbReference type="RefSeq" id="WP_267773000.1">
    <property type="nucleotide sequence ID" value="NZ_JAPNKE010000002.1"/>
</dbReference>
<dbReference type="EMBL" id="JAPNKE010000002">
    <property type="protein sequence ID" value="MCY1010166.1"/>
    <property type="molecule type" value="Genomic_DNA"/>
</dbReference>
<dbReference type="Proteomes" id="UP001150924">
    <property type="component" value="Unassembled WGS sequence"/>
</dbReference>
<keyword evidence="2" id="KW-1185">Reference proteome</keyword>
<name>A0A9X3J033_9BACT</name>
<sequence length="53" mass="5710">MSDHLTTVELDAAVVDAGARFFTPGEPLARLANWRLVLADGKQCWRPPSAAST</sequence>
<evidence type="ECO:0000313" key="1">
    <source>
        <dbReference type="EMBL" id="MCY1010166.1"/>
    </source>
</evidence>
<gene>
    <name evidence="1" type="ORF">OV079_32290</name>
</gene>
<proteinExistence type="predicted"/>
<evidence type="ECO:0000313" key="2">
    <source>
        <dbReference type="Proteomes" id="UP001150924"/>
    </source>
</evidence>
<organism evidence="1 2">
    <name type="scientific">Nannocystis pusilla</name>
    <dbReference type="NCBI Taxonomy" id="889268"/>
    <lineage>
        <taxon>Bacteria</taxon>
        <taxon>Pseudomonadati</taxon>
        <taxon>Myxococcota</taxon>
        <taxon>Polyangia</taxon>
        <taxon>Nannocystales</taxon>
        <taxon>Nannocystaceae</taxon>
        <taxon>Nannocystis</taxon>
    </lineage>
</organism>